<dbReference type="STRING" id="1802617.A2886_00800"/>
<feature type="transmembrane region" description="Helical" evidence="8">
    <location>
        <begin position="377"/>
        <end position="398"/>
    </location>
</feature>
<feature type="domain" description="Glycosyltransferase RgtA/B/C/D-like" evidence="10">
    <location>
        <begin position="524"/>
        <end position="695"/>
    </location>
</feature>
<dbReference type="InterPro" id="IPR038731">
    <property type="entry name" value="RgtA/B/C-like"/>
</dbReference>
<feature type="transmembrane region" description="Helical" evidence="8">
    <location>
        <begin position="28"/>
        <end position="45"/>
    </location>
</feature>
<feature type="transmembrane region" description="Helical" evidence="8">
    <location>
        <begin position="153"/>
        <end position="176"/>
    </location>
</feature>
<feature type="transmembrane region" description="Helical" evidence="8">
    <location>
        <begin position="51"/>
        <end position="69"/>
    </location>
</feature>
<feature type="transmembrane region" description="Helical" evidence="8">
    <location>
        <begin position="405"/>
        <end position="426"/>
    </location>
</feature>
<evidence type="ECO:0000256" key="7">
    <source>
        <dbReference type="ARBA" id="ARBA00023136"/>
    </source>
</evidence>
<keyword evidence="2" id="KW-1003">Cell membrane</keyword>
<keyword evidence="7 8" id="KW-0472">Membrane</keyword>
<reference evidence="11 12" key="1">
    <citation type="journal article" date="2016" name="Nat. Commun.">
        <title>Thousands of microbial genomes shed light on interconnected biogeochemical processes in an aquifer system.</title>
        <authorList>
            <person name="Anantharaman K."/>
            <person name="Brown C.T."/>
            <person name="Hug L.A."/>
            <person name="Sharon I."/>
            <person name="Castelle C.J."/>
            <person name="Probst A.J."/>
            <person name="Thomas B.C."/>
            <person name="Singh A."/>
            <person name="Wilkins M.J."/>
            <person name="Karaoz U."/>
            <person name="Brodie E.L."/>
            <person name="Williams K.H."/>
            <person name="Hubbard S.S."/>
            <person name="Banfield J.F."/>
        </authorList>
    </citation>
    <scope>NUCLEOTIDE SEQUENCE [LARGE SCALE GENOMIC DNA]</scope>
</reference>
<feature type="transmembrane region" description="Helical" evidence="8">
    <location>
        <begin position="680"/>
        <end position="697"/>
    </location>
</feature>
<comment type="caution">
    <text evidence="11">The sequence shown here is derived from an EMBL/GenBank/DDBJ whole genome shotgun (WGS) entry which is preliminary data.</text>
</comment>
<keyword evidence="5 8" id="KW-0812">Transmembrane</keyword>
<feature type="transmembrane region" description="Helical" evidence="8">
    <location>
        <begin position="544"/>
        <end position="562"/>
    </location>
</feature>
<dbReference type="Pfam" id="PF13231">
    <property type="entry name" value="PMT_2"/>
    <property type="match status" value="1"/>
</dbReference>
<feature type="transmembrane region" description="Helical" evidence="8">
    <location>
        <begin position="830"/>
        <end position="851"/>
    </location>
</feature>
<feature type="transmembrane region" description="Helical" evidence="8">
    <location>
        <begin position="6"/>
        <end position="21"/>
    </location>
</feature>
<keyword evidence="3" id="KW-0328">Glycosyltransferase</keyword>
<dbReference type="GO" id="GO:0009103">
    <property type="term" value="P:lipopolysaccharide biosynthetic process"/>
    <property type="evidence" value="ECO:0007669"/>
    <property type="project" value="UniProtKB-ARBA"/>
</dbReference>
<evidence type="ECO:0000259" key="9">
    <source>
        <dbReference type="Pfam" id="PF04932"/>
    </source>
</evidence>
<dbReference type="PANTHER" id="PTHR33908">
    <property type="entry name" value="MANNOSYLTRANSFERASE YKCB-RELATED"/>
    <property type="match status" value="1"/>
</dbReference>
<dbReference type="GO" id="GO:0005886">
    <property type="term" value="C:plasma membrane"/>
    <property type="evidence" value="ECO:0007669"/>
    <property type="project" value="UniProtKB-SubCell"/>
</dbReference>
<feature type="transmembrane region" description="Helical" evidence="8">
    <location>
        <begin position="196"/>
        <end position="214"/>
    </location>
</feature>
<dbReference type="Pfam" id="PF04932">
    <property type="entry name" value="Wzy_C"/>
    <property type="match status" value="1"/>
</dbReference>
<feature type="transmembrane region" description="Helical" evidence="8">
    <location>
        <begin position="242"/>
        <end position="259"/>
    </location>
</feature>
<feature type="transmembrane region" description="Helical" evidence="8">
    <location>
        <begin position="574"/>
        <end position="592"/>
    </location>
</feature>
<feature type="transmembrane region" description="Helical" evidence="8">
    <location>
        <begin position="111"/>
        <end position="132"/>
    </location>
</feature>
<accession>A0A1F4UQH5</accession>
<evidence type="ECO:0000256" key="6">
    <source>
        <dbReference type="ARBA" id="ARBA00022989"/>
    </source>
</evidence>
<feature type="transmembrane region" description="Helical" evidence="8">
    <location>
        <begin position="266"/>
        <end position="283"/>
    </location>
</feature>
<dbReference type="InterPro" id="IPR007016">
    <property type="entry name" value="O-antigen_ligase-rel_domated"/>
</dbReference>
<feature type="transmembrane region" description="Helical" evidence="8">
    <location>
        <begin position="652"/>
        <end position="668"/>
    </location>
</feature>
<feature type="transmembrane region" description="Helical" evidence="8">
    <location>
        <begin position="767"/>
        <end position="783"/>
    </location>
</feature>
<evidence type="ECO:0000313" key="11">
    <source>
        <dbReference type="EMBL" id="OGC47169.1"/>
    </source>
</evidence>
<feature type="transmembrane region" description="Helical" evidence="8">
    <location>
        <begin position="789"/>
        <end position="809"/>
    </location>
</feature>
<evidence type="ECO:0000256" key="5">
    <source>
        <dbReference type="ARBA" id="ARBA00022692"/>
    </source>
</evidence>
<evidence type="ECO:0000256" key="1">
    <source>
        <dbReference type="ARBA" id="ARBA00004651"/>
    </source>
</evidence>
<keyword evidence="6 8" id="KW-1133">Transmembrane helix</keyword>
<protein>
    <submittedName>
        <fullName evidence="11">Uncharacterized protein</fullName>
    </submittedName>
</protein>
<name>A0A1F4UQH5_UNCKA</name>
<feature type="transmembrane region" description="Helical" evidence="8">
    <location>
        <begin position="731"/>
        <end position="760"/>
    </location>
</feature>
<evidence type="ECO:0000313" key="12">
    <source>
        <dbReference type="Proteomes" id="UP000176608"/>
    </source>
</evidence>
<feature type="transmembrane region" description="Helical" evidence="8">
    <location>
        <begin position="628"/>
        <end position="646"/>
    </location>
</feature>
<comment type="subcellular location">
    <subcellularLocation>
        <location evidence="1">Cell membrane</location>
        <topology evidence="1">Multi-pass membrane protein</topology>
    </subcellularLocation>
</comment>
<sequence length="1020" mass="117067">MPFVEIGILILIFALSFWLIRRDFDASLILLLVLSVFLHKEFFSIYRWDVLPVRVFMLAFVASAGLQVLEKLRSGLKKEEIFKFFSDPFIILISAYWLVNALSLIFTENLAASILFFGFQTTMIILGMVLYLRLKDKPEKVLSLIKTYIYITFGLVLFGLIQLVVYQLTGFIFGALWNVHGRLPRIGATFWDVNHFGALLAALLPVLGMFFLLAKKWRERITYVVMLIPMLGMLVMTNSRSAWILAGVAFLVFSLVMLIRRWGMKGIYGLVLALVLISGGLLWEYSDRASPFRKVVRDYFHYRVDSFDAHFLLLQGSYQVFEMFPYLGGGTGGFFEQFSKTDIAPTFFGRDPISLTAGFRAPGHSIWGETLAETGAVGIFVFVLFLSAILLPILYAALTDTVKEHFLLAAGMFSALTGWLFAAVFYSYKSEFFWLIFFLYFLYAVGVLGKKYDFNKIYAYFLKNNKLPYIALAILGVVLIFWGLGRNHFIPWDEAIYAKIAKNMVETGDYITLQWQPGVVWFEKPPLYIWFEVLSMKMLGVSELAARLPSAILGLAAVFLVYSISKRLFNKTTAFISALVLLTTSQYIYYSRAAMMDISVAFFMTFAIHFYLNTIWPNQPNPPKKTSHVWVNWILIGASIGLGAMIKNVVGFLPALVIGINELILILMKERKFNRNLIRDYMIAAISALVIFVPWHLEMWRRFGQIFINNYFFYHVIERGTSEIEQKGRPFWWYLIILKVSMRIWFVALLAAFPFAAVLAFYKKNKAHIFLMVWTLVIFLFFSSAKSKLVWYIVPLYPVLAIMVGNFIERVYNKIISYIPRLGFPIFKSLFIYALAAFALFYIFLVKGIVYPGDATGAQAMLLQKKDETFGLELPVYVDKVELPLIRYYTDGTYVETNFASLKDTLNNADYDEVIVFLTKESRFDTYGEENPNLTLVLEIEDYALGLQDSQYERDSSALRDVKREQEDLGWLISEKRRKGVPVTALELQRVEELAVEEQILTEKIEAGLATLEDNSQSEN</sequence>
<dbReference type="PANTHER" id="PTHR33908:SF11">
    <property type="entry name" value="MEMBRANE PROTEIN"/>
    <property type="match status" value="1"/>
</dbReference>
<dbReference type="GO" id="GO:0016763">
    <property type="term" value="F:pentosyltransferase activity"/>
    <property type="evidence" value="ECO:0007669"/>
    <property type="project" value="TreeGrafter"/>
</dbReference>
<evidence type="ECO:0000256" key="2">
    <source>
        <dbReference type="ARBA" id="ARBA00022475"/>
    </source>
</evidence>
<keyword evidence="4" id="KW-0808">Transferase</keyword>
<feature type="transmembrane region" description="Helical" evidence="8">
    <location>
        <begin position="221"/>
        <end position="236"/>
    </location>
</feature>
<organism evidence="11 12">
    <name type="scientific">candidate division WWE3 bacterium RIFCSPHIGHO2_01_FULL_42_13</name>
    <dbReference type="NCBI Taxonomy" id="1802617"/>
    <lineage>
        <taxon>Bacteria</taxon>
        <taxon>Katanobacteria</taxon>
    </lineage>
</organism>
<evidence type="ECO:0000256" key="3">
    <source>
        <dbReference type="ARBA" id="ARBA00022676"/>
    </source>
</evidence>
<dbReference type="Proteomes" id="UP000176608">
    <property type="component" value="Unassembled WGS sequence"/>
</dbReference>
<dbReference type="EMBL" id="MEVA01000016">
    <property type="protein sequence ID" value="OGC47169.1"/>
    <property type="molecule type" value="Genomic_DNA"/>
</dbReference>
<gene>
    <name evidence="11" type="ORF">A2886_00800</name>
</gene>
<feature type="transmembrane region" description="Helical" evidence="8">
    <location>
        <begin position="432"/>
        <end position="449"/>
    </location>
</feature>
<evidence type="ECO:0000259" key="10">
    <source>
        <dbReference type="Pfam" id="PF13231"/>
    </source>
</evidence>
<dbReference type="AlphaFoldDB" id="A0A1F4UQH5"/>
<proteinExistence type="predicted"/>
<evidence type="ECO:0000256" key="4">
    <source>
        <dbReference type="ARBA" id="ARBA00022679"/>
    </source>
</evidence>
<feature type="transmembrane region" description="Helical" evidence="8">
    <location>
        <begin position="469"/>
        <end position="485"/>
    </location>
</feature>
<feature type="domain" description="O-antigen ligase-related" evidence="9">
    <location>
        <begin position="226"/>
        <end position="383"/>
    </location>
</feature>
<dbReference type="InterPro" id="IPR050297">
    <property type="entry name" value="LipidA_mod_glycosyltrf_83"/>
</dbReference>
<evidence type="ECO:0000256" key="8">
    <source>
        <dbReference type="SAM" id="Phobius"/>
    </source>
</evidence>
<feature type="transmembrane region" description="Helical" evidence="8">
    <location>
        <begin position="598"/>
        <end position="616"/>
    </location>
</feature>